<protein>
    <submittedName>
        <fullName evidence="1">Uncharacterized protein</fullName>
    </submittedName>
</protein>
<gene>
    <name evidence="1" type="ORF">GSLYS_00002331001</name>
</gene>
<accession>A0AAV2H7G5</accession>
<evidence type="ECO:0000313" key="1">
    <source>
        <dbReference type="EMBL" id="CAL1528161.1"/>
    </source>
</evidence>
<reference evidence="1 2" key="1">
    <citation type="submission" date="2024-04" db="EMBL/GenBank/DDBJ databases">
        <authorList>
            <consortium name="Genoscope - CEA"/>
            <person name="William W."/>
        </authorList>
    </citation>
    <scope>NUCLEOTIDE SEQUENCE [LARGE SCALE GENOMIC DNA]</scope>
</reference>
<proteinExistence type="predicted"/>
<dbReference type="Proteomes" id="UP001497497">
    <property type="component" value="Unassembled WGS sequence"/>
</dbReference>
<keyword evidence="2" id="KW-1185">Reference proteome</keyword>
<feature type="non-terminal residue" evidence="1">
    <location>
        <position position="1"/>
    </location>
</feature>
<dbReference type="EMBL" id="CAXITT010000028">
    <property type="protein sequence ID" value="CAL1528161.1"/>
    <property type="molecule type" value="Genomic_DNA"/>
</dbReference>
<dbReference type="AlphaFoldDB" id="A0AAV2H7G5"/>
<name>A0AAV2H7G5_LYMST</name>
<sequence>HEGATSLTKTAKQSVRPRRLPLNIGASHVKGNLRGCHIVQHLLQTCGASCDSIEGPEENQCCHGLTSLLNTASTSLILNNLSYLREKESGLLSPAQIKRRGQKTPDLNKGLVQIVNKEHFLMAIEGLSLLLEEESNCFEKTNEG</sequence>
<feature type="non-terminal residue" evidence="1">
    <location>
        <position position="144"/>
    </location>
</feature>
<comment type="caution">
    <text evidence="1">The sequence shown here is derived from an EMBL/GenBank/DDBJ whole genome shotgun (WGS) entry which is preliminary data.</text>
</comment>
<evidence type="ECO:0000313" key="2">
    <source>
        <dbReference type="Proteomes" id="UP001497497"/>
    </source>
</evidence>
<organism evidence="1 2">
    <name type="scientific">Lymnaea stagnalis</name>
    <name type="common">Great pond snail</name>
    <name type="synonym">Helix stagnalis</name>
    <dbReference type="NCBI Taxonomy" id="6523"/>
    <lineage>
        <taxon>Eukaryota</taxon>
        <taxon>Metazoa</taxon>
        <taxon>Spiralia</taxon>
        <taxon>Lophotrochozoa</taxon>
        <taxon>Mollusca</taxon>
        <taxon>Gastropoda</taxon>
        <taxon>Heterobranchia</taxon>
        <taxon>Euthyneura</taxon>
        <taxon>Panpulmonata</taxon>
        <taxon>Hygrophila</taxon>
        <taxon>Lymnaeoidea</taxon>
        <taxon>Lymnaeidae</taxon>
        <taxon>Lymnaea</taxon>
    </lineage>
</organism>